<dbReference type="AlphaFoldDB" id="A0A6A5YTD7"/>
<proteinExistence type="predicted"/>
<gene>
    <name evidence="1" type="ORF">BDV96DRAFT_462328</name>
</gene>
<evidence type="ECO:0000313" key="2">
    <source>
        <dbReference type="Proteomes" id="UP000799770"/>
    </source>
</evidence>
<feature type="non-terminal residue" evidence="1">
    <location>
        <position position="1"/>
    </location>
</feature>
<sequence length="177" mass="19908">TRQLFPTIPPELRNEIYTHTISPDNPASNTALPFTSKQYDICGTTVHIYPVQHGNNALLALTNHNFLEASEYKAYLLAHGIVLRIAIVIKVAPHIFTPRHWDDKLRTHLRKLLARYPYLGTVQRVEVKMFWEPKGGCWADAAQDHKVSGILNGMVASLLGNLPSHRGKGKRELNVAL</sequence>
<dbReference type="EMBL" id="ML977338">
    <property type="protein sequence ID" value="KAF2110449.1"/>
    <property type="molecule type" value="Genomic_DNA"/>
</dbReference>
<accession>A0A6A5YTD7</accession>
<name>A0A6A5YTD7_9PLEO</name>
<protein>
    <submittedName>
        <fullName evidence="1">Uncharacterized protein</fullName>
    </submittedName>
</protein>
<evidence type="ECO:0000313" key="1">
    <source>
        <dbReference type="EMBL" id="KAF2110449.1"/>
    </source>
</evidence>
<organism evidence="1 2">
    <name type="scientific">Lophiotrema nucula</name>
    <dbReference type="NCBI Taxonomy" id="690887"/>
    <lineage>
        <taxon>Eukaryota</taxon>
        <taxon>Fungi</taxon>
        <taxon>Dikarya</taxon>
        <taxon>Ascomycota</taxon>
        <taxon>Pezizomycotina</taxon>
        <taxon>Dothideomycetes</taxon>
        <taxon>Pleosporomycetidae</taxon>
        <taxon>Pleosporales</taxon>
        <taxon>Lophiotremataceae</taxon>
        <taxon>Lophiotrema</taxon>
    </lineage>
</organism>
<dbReference type="Proteomes" id="UP000799770">
    <property type="component" value="Unassembled WGS sequence"/>
</dbReference>
<dbReference type="OrthoDB" id="3741380at2759"/>
<keyword evidence="2" id="KW-1185">Reference proteome</keyword>
<reference evidence="1" key="1">
    <citation type="journal article" date="2020" name="Stud. Mycol.">
        <title>101 Dothideomycetes genomes: a test case for predicting lifestyles and emergence of pathogens.</title>
        <authorList>
            <person name="Haridas S."/>
            <person name="Albert R."/>
            <person name="Binder M."/>
            <person name="Bloem J."/>
            <person name="Labutti K."/>
            <person name="Salamov A."/>
            <person name="Andreopoulos B."/>
            <person name="Baker S."/>
            <person name="Barry K."/>
            <person name="Bills G."/>
            <person name="Bluhm B."/>
            <person name="Cannon C."/>
            <person name="Castanera R."/>
            <person name="Culley D."/>
            <person name="Daum C."/>
            <person name="Ezra D."/>
            <person name="Gonzalez J."/>
            <person name="Henrissat B."/>
            <person name="Kuo A."/>
            <person name="Liang C."/>
            <person name="Lipzen A."/>
            <person name="Lutzoni F."/>
            <person name="Magnuson J."/>
            <person name="Mondo S."/>
            <person name="Nolan M."/>
            <person name="Ohm R."/>
            <person name="Pangilinan J."/>
            <person name="Park H.-J."/>
            <person name="Ramirez L."/>
            <person name="Alfaro M."/>
            <person name="Sun H."/>
            <person name="Tritt A."/>
            <person name="Yoshinaga Y."/>
            <person name="Zwiers L.-H."/>
            <person name="Turgeon B."/>
            <person name="Goodwin S."/>
            <person name="Spatafora J."/>
            <person name="Crous P."/>
            <person name="Grigoriev I."/>
        </authorList>
    </citation>
    <scope>NUCLEOTIDE SEQUENCE</scope>
    <source>
        <strain evidence="1">CBS 627.86</strain>
    </source>
</reference>
<feature type="non-terminal residue" evidence="1">
    <location>
        <position position="177"/>
    </location>
</feature>